<dbReference type="InterPro" id="IPR001810">
    <property type="entry name" value="F-box_dom"/>
</dbReference>
<dbReference type="Pfam" id="PF12937">
    <property type="entry name" value="F-box-like"/>
    <property type="match status" value="1"/>
</dbReference>
<feature type="domain" description="F-box" evidence="1">
    <location>
        <begin position="71"/>
        <end position="129"/>
    </location>
</feature>
<keyword evidence="3" id="KW-1185">Reference proteome</keyword>
<dbReference type="SUPFAM" id="SSF81383">
    <property type="entry name" value="F-box domain"/>
    <property type="match status" value="1"/>
</dbReference>
<dbReference type="EMBL" id="SFCI01000728">
    <property type="protein sequence ID" value="TFY78206.1"/>
    <property type="molecule type" value="Genomic_DNA"/>
</dbReference>
<dbReference type="AlphaFoldDB" id="A0A4Y9ZTH3"/>
<evidence type="ECO:0000313" key="2">
    <source>
        <dbReference type="EMBL" id="TFY78206.1"/>
    </source>
</evidence>
<sequence length="592" mass="66377">MPTTREHYIDSDPQVFWATFILPRLTVIEGVSPRDNIDAVVHARQLLDDELSAMHLAMCSLRTRRNALSLISALPAEILARIFKFYAALEPSMRYRGHRLGWIKATHVCRRWRDIALQFPGLWSDICIRLGMEWTELMLSRSKATPVSIRRDVTEAPQRISDLTCEHFRHTYELELVGMPASVRKFVKALPSQSDTLEILTLGSVEDDTTDIEGDNSKLPENIAGCHLPSLRRLTLKGLWVPWSAPILRGLTHLEVQLYGTHIFNGARTAATGYLRTSHETLFFALKNAPALEILILRNCFPSGPWKDRQGDVLQLPRLKALRLAGFSAACCGLAKRLQIPASCQVQLRCSDNADIAGIFPFLTSHANNGADLPPWVACKIVAPCSKGFRLEMWRLSDALEATADKPDIPPSVDADLAVWFRNPERSLRPLKALCQALPLQSIGRVNVSINVDCSSRDWIDMLGRCTEIQEASISDDSAVLFCRALSMTTAGKPVAEMKNCVRQHLFLGKLGFLRLIDVDFRTWQHETSQAEHLIVQWFAERQQVKAAPELCIELQTCAITNEWVDNLQGVAAVEWDGYEGEQDYADEGSDA</sequence>
<reference evidence="2 3" key="1">
    <citation type="submission" date="2019-02" db="EMBL/GenBank/DDBJ databases">
        <title>Genome sequencing of the rare red list fungi Hericium alpestre (H. flagellum).</title>
        <authorList>
            <person name="Buettner E."/>
            <person name="Kellner H."/>
        </authorList>
    </citation>
    <scope>NUCLEOTIDE SEQUENCE [LARGE SCALE GENOMIC DNA]</scope>
    <source>
        <strain evidence="2 3">DSM 108284</strain>
    </source>
</reference>
<dbReference type="Proteomes" id="UP000298061">
    <property type="component" value="Unassembled WGS sequence"/>
</dbReference>
<evidence type="ECO:0000313" key="3">
    <source>
        <dbReference type="Proteomes" id="UP000298061"/>
    </source>
</evidence>
<dbReference type="InterPro" id="IPR036047">
    <property type="entry name" value="F-box-like_dom_sf"/>
</dbReference>
<gene>
    <name evidence="2" type="ORF">EWM64_g5801</name>
</gene>
<organism evidence="2 3">
    <name type="scientific">Hericium alpestre</name>
    <dbReference type="NCBI Taxonomy" id="135208"/>
    <lineage>
        <taxon>Eukaryota</taxon>
        <taxon>Fungi</taxon>
        <taxon>Dikarya</taxon>
        <taxon>Basidiomycota</taxon>
        <taxon>Agaricomycotina</taxon>
        <taxon>Agaricomycetes</taxon>
        <taxon>Russulales</taxon>
        <taxon>Hericiaceae</taxon>
        <taxon>Hericium</taxon>
    </lineage>
</organism>
<proteinExistence type="predicted"/>
<dbReference type="STRING" id="135208.A0A4Y9ZTH3"/>
<comment type="caution">
    <text evidence="2">The sequence shown here is derived from an EMBL/GenBank/DDBJ whole genome shotgun (WGS) entry which is preliminary data.</text>
</comment>
<name>A0A4Y9ZTH3_9AGAM</name>
<evidence type="ECO:0000259" key="1">
    <source>
        <dbReference type="Pfam" id="PF12937"/>
    </source>
</evidence>
<accession>A0A4Y9ZTH3</accession>
<dbReference type="OrthoDB" id="2884925at2759"/>
<protein>
    <recommendedName>
        <fullName evidence="1">F-box domain-containing protein</fullName>
    </recommendedName>
</protein>
<dbReference type="Gene3D" id="1.20.1280.50">
    <property type="match status" value="1"/>
</dbReference>